<feature type="domain" description="C2H2-type" evidence="7">
    <location>
        <begin position="445"/>
        <end position="473"/>
    </location>
</feature>
<organism evidence="8 9">
    <name type="scientific">Aedes aegypti</name>
    <name type="common">Yellowfever mosquito</name>
    <name type="synonym">Culex aegypti</name>
    <dbReference type="NCBI Taxonomy" id="7159"/>
    <lineage>
        <taxon>Eukaryota</taxon>
        <taxon>Metazoa</taxon>
        <taxon>Ecdysozoa</taxon>
        <taxon>Arthropoda</taxon>
        <taxon>Hexapoda</taxon>
        <taxon>Insecta</taxon>
        <taxon>Pterygota</taxon>
        <taxon>Neoptera</taxon>
        <taxon>Endopterygota</taxon>
        <taxon>Diptera</taxon>
        <taxon>Nematocera</taxon>
        <taxon>Culicoidea</taxon>
        <taxon>Culicidae</taxon>
        <taxon>Culicinae</taxon>
        <taxon>Aedini</taxon>
        <taxon>Aedes</taxon>
        <taxon>Stegomyia</taxon>
    </lineage>
</organism>
<dbReference type="Gene3D" id="3.30.160.60">
    <property type="entry name" value="Classic Zinc Finger"/>
    <property type="match status" value="5"/>
</dbReference>
<evidence type="ECO:0000313" key="8">
    <source>
        <dbReference type="EMBL" id="EAT39684.1"/>
    </source>
</evidence>
<dbReference type="OMA" id="FWFKADD"/>
<dbReference type="SUPFAM" id="SSF57667">
    <property type="entry name" value="beta-beta-alpha zinc fingers"/>
    <property type="match status" value="4"/>
</dbReference>
<dbReference type="EMBL" id="CH477516">
    <property type="protein sequence ID" value="EAT39684.1"/>
    <property type="molecule type" value="Genomic_DNA"/>
</dbReference>
<keyword evidence="1" id="KW-0479">Metal-binding</keyword>
<feature type="domain" description="C2H2-type" evidence="7">
    <location>
        <begin position="298"/>
        <end position="321"/>
    </location>
</feature>
<feature type="region of interest" description="Disordered" evidence="6">
    <location>
        <begin position="109"/>
        <end position="164"/>
    </location>
</feature>
<gene>
    <name evidence="8" type="ORF">AaeL_AAEL008535</name>
</gene>
<evidence type="ECO:0000259" key="7">
    <source>
        <dbReference type="PROSITE" id="PS50157"/>
    </source>
</evidence>
<dbReference type="GO" id="GO:0008270">
    <property type="term" value="F:zinc ion binding"/>
    <property type="evidence" value="ECO:0007669"/>
    <property type="project" value="UniProtKB-KW"/>
</dbReference>
<feature type="compositionally biased region" description="Basic residues" evidence="6">
    <location>
        <begin position="139"/>
        <end position="150"/>
    </location>
</feature>
<evidence type="ECO:0000313" key="9">
    <source>
        <dbReference type="Proteomes" id="UP000682892"/>
    </source>
</evidence>
<feature type="domain" description="C2H2-type" evidence="7">
    <location>
        <begin position="327"/>
        <end position="354"/>
    </location>
</feature>
<keyword evidence="4" id="KW-0862">Zinc</keyword>
<dbReference type="Gene3D" id="3.40.1800.20">
    <property type="match status" value="1"/>
</dbReference>
<dbReference type="Pfam" id="PF00096">
    <property type="entry name" value="zf-C2H2"/>
    <property type="match status" value="5"/>
</dbReference>
<feature type="domain" description="C2H2-type" evidence="7">
    <location>
        <begin position="416"/>
        <end position="444"/>
    </location>
</feature>
<evidence type="ECO:0000256" key="5">
    <source>
        <dbReference type="PROSITE-ProRule" id="PRU00042"/>
    </source>
</evidence>
<dbReference type="PROSITE" id="PS50157">
    <property type="entry name" value="ZINC_FINGER_C2H2_2"/>
    <property type="match status" value="7"/>
</dbReference>
<reference evidence="8" key="3">
    <citation type="submission" date="2012-09" db="EMBL/GenBank/DDBJ databases">
        <authorList>
            <consortium name="VectorBase"/>
        </authorList>
    </citation>
    <scope>NUCLEOTIDE SEQUENCE</scope>
    <source>
        <strain evidence="8">Liverpool</strain>
    </source>
</reference>
<dbReference type="HOGENOM" id="CLU_002678_94_13_1"/>
<feature type="domain" description="C2H2-type" evidence="7">
    <location>
        <begin position="268"/>
        <end position="295"/>
    </location>
</feature>
<dbReference type="PANTHER" id="PTHR24379:SF121">
    <property type="entry name" value="C2H2-TYPE DOMAIN-CONTAINING PROTEIN"/>
    <property type="match status" value="1"/>
</dbReference>
<proteinExistence type="predicted"/>
<reference evidence="8" key="1">
    <citation type="submission" date="2005-10" db="EMBL/GenBank/DDBJ databases">
        <authorList>
            <person name="Loftus B.J."/>
            <person name="Nene V.M."/>
            <person name="Hannick L.I."/>
            <person name="Bidwell S."/>
            <person name="Haas B."/>
            <person name="Amedeo P."/>
            <person name="Orvis J."/>
            <person name="Wortman J.R."/>
            <person name="White O.R."/>
            <person name="Salzberg S."/>
            <person name="Shumway M."/>
            <person name="Koo H."/>
            <person name="Zhao Y."/>
            <person name="Holmes M."/>
            <person name="Miller J."/>
            <person name="Schatz M."/>
            <person name="Pop M."/>
            <person name="Pai G."/>
            <person name="Utterback T."/>
            <person name="Rogers Y.-H."/>
            <person name="Kravitz S."/>
            <person name="Fraser C.M."/>
        </authorList>
    </citation>
    <scope>NUCLEOTIDE SEQUENCE</scope>
    <source>
        <strain evidence="8">Liverpool</strain>
    </source>
</reference>
<evidence type="ECO:0000256" key="1">
    <source>
        <dbReference type="ARBA" id="ARBA00022723"/>
    </source>
</evidence>
<dbReference type="SMART" id="SM00868">
    <property type="entry name" value="zf-AD"/>
    <property type="match status" value="1"/>
</dbReference>
<dbReference type="InterPro" id="IPR036236">
    <property type="entry name" value="Znf_C2H2_sf"/>
</dbReference>
<name>A0A1S4FJP5_AEDAE</name>
<dbReference type="InterPro" id="IPR013087">
    <property type="entry name" value="Znf_C2H2_type"/>
</dbReference>
<evidence type="ECO:0000256" key="2">
    <source>
        <dbReference type="ARBA" id="ARBA00022737"/>
    </source>
</evidence>
<feature type="domain" description="C2H2-type" evidence="7">
    <location>
        <begin position="183"/>
        <end position="211"/>
    </location>
</feature>
<dbReference type="Pfam" id="PF07776">
    <property type="entry name" value="zf-AD"/>
    <property type="match status" value="1"/>
</dbReference>
<dbReference type="GO" id="GO:0005634">
    <property type="term" value="C:nucleus"/>
    <property type="evidence" value="ECO:0007669"/>
    <property type="project" value="InterPro"/>
</dbReference>
<feature type="domain" description="C2H2-type" evidence="7">
    <location>
        <begin position="237"/>
        <end position="265"/>
    </location>
</feature>
<dbReference type="AlphaFoldDB" id="A0A1S4FJP5"/>
<dbReference type="InterPro" id="IPR012934">
    <property type="entry name" value="Znf_AD"/>
</dbReference>
<dbReference type="OrthoDB" id="3565419at2759"/>
<dbReference type="SMART" id="SM00355">
    <property type="entry name" value="ZnF_C2H2"/>
    <property type="match status" value="9"/>
</dbReference>
<protein>
    <submittedName>
        <fullName evidence="8">AAEL008535-PA</fullName>
    </submittedName>
</protein>
<dbReference type="KEGG" id="aag:5570769"/>
<accession>A0A1S4FJP5</accession>
<sequence>MAGGSCFTCARKPDKFFEIEDRTEESKPNICLIMCQHFWFKGEDLLKAIICEVCWDKVEQWHRFYQEVKDLHEDRQDSKPLSVFIKEEEDEIDEHLIRGICADVSFEEPMDDKEDCKSEIDDRSDEMPSMVEDSPPTTRKLRNTSKKTAKSKVSEPKTVRRRRKVPLEQQKAEDDYIKQHRPFVCEECGEEFEGFDTLRKHSIKDHDKQHIMCCNNQFKTRTLLHQHVQNVLNPQEIKCEICNRTFKFQSGYNRHKEEVHADEHLLIFKCDRCPRSFPKQKLLKRHLKEHETLENEKAKCEVCGKCFRTRIHMKRHVTQVHDKTFEFMCEICSKGFMKHSELKAHREYHELSPEEMKKQCPVCNKWLKNLRYWRRHVTRHQNEGAHKCEHCSHVSVNLLSLKQHIERKHGPKIKKYVCDLCGKEYSRPVTLKEHIANAHTGKPLYQCQFCDKSFFSNATMYAHRKKDHPQEWLQDHKAKYATAEQGDGIDGTVN</sequence>
<evidence type="ECO:0000256" key="4">
    <source>
        <dbReference type="ARBA" id="ARBA00022833"/>
    </source>
</evidence>
<evidence type="ECO:0000256" key="6">
    <source>
        <dbReference type="SAM" id="MobiDB-lite"/>
    </source>
</evidence>
<dbReference type="PROSITE" id="PS00028">
    <property type="entry name" value="ZINC_FINGER_C2H2_1"/>
    <property type="match status" value="7"/>
</dbReference>
<evidence type="ECO:0000256" key="3">
    <source>
        <dbReference type="ARBA" id="ARBA00022771"/>
    </source>
</evidence>
<dbReference type="PANTHER" id="PTHR24379">
    <property type="entry name" value="KRAB AND ZINC FINGER DOMAIN-CONTAINING"/>
    <property type="match status" value="1"/>
</dbReference>
<keyword evidence="2" id="KW-0677">Repeat</keyword>
<dbReference type="Proteomes" id="UP000682892">
    <property type="component" value="Unassembled WGS sequence"/>
</dbReference>
<keyword evidence="3 5" id="KW-0863">Zinc-finger</keyword>
<reference evidence="8" key="2">
    <citation type="journal article" date="2007" name="Science">
        <title>Genome sequence of Aedes aegypti, a major arbovirus vector.</title>
        <authorList>
            <person name="Nene V."/>
            <person name="Wortman J.R."/>
            <person name="Lawson D."/>
            <person name="Haas B."/>
            <person name="Kodira C."/>
            <person name="Tu Z.J."/>
            <person name="Loftus B."/>
            <person name="Xi Z."/>
            <person name="Megy K."/>
            <person name="Grabherr M."/>
            <person name="Ren Q."/>
            <person name="Zdobnov E.M."/>
            <person name="Lobo N.F."/>
            <person name="Campbell K.S."/>
            <person name="Brown S.E."/>
            <person name="Bonaldo M.F."/>
            <person name="Zhu J."/>
            <person name="Sinkins S.P."/>
            <person name="Hogenkamp D.G."/>
            <person name="Amedeo P."/>
            <person name="Arensburger P."/>
            <person name="Atkinson P.W."/>
            <person name="Bidwell S."/>
            <person name="Biedler J."/>
            <person name="Birney E."/>
            <person name="Bruggner R.V."/>
            <person name="Costas J."/>
            <person name="Coy M.R."/>
            <person name="Crabtree J."/>
            <person name="Crawford M."/>
            <person name="Debruyn B."/>
            <person name="Decaprio D."/>
            <person name="Eiglmeier K."/>
            <person name="Eisenstadt E."/>
            <person name="El-Dorry H."/>
            <person name="Gelbart W.M."/>
            <person name="Gomes S.L."/>
            <person name="Hammond M."/>
            <person name="Hannick L.I."/>
            <person name="Hogan J.R."/>
            <person name="Holmes M.H."/>
            <person name="Jaffe D."/>
            <person name="Johnston J.S."/>
            <person name="Kennedy R.C."/>
            <person name="Koo H."/>
            <person name="Kravitz S."/>
            <person name="Kriventseva E.V."/>
            <person name="Kulp D."/>
            <person name="Labutti K."/>
            <person name="Lee E."/>
            <person name="Li S."/>
            <person name="Lovin D.D."/>
            <person name="Mao C."/>
            <person name="Mauceli E."/>
            <person name="Menck C.F."/>
            <person name="Miller J.R."/>
            <person name="Montgomery P."/>
            <person name="Mori A."/>
            <person name="Nascimento A.L."/>
            <person name="Naveira H.F."/>
            <person name="Nusbaum C."/>
            <person name="O'leary S."/>
            <person name="Orvis J."/>
            <person name="Pertea M."/>
            <person name="Quesneville H."/>
            <person name="Reidenbach K.R."/>
            <person name="Rogers Y.H."/>
            <person name="Roth C.W."/>
            <person name="Schneider J.R."/>
            <person name="Schatz M."/>
            <person name="Shumway M."/>
            <person name="Stanke M."/>
            <person name="Stinson E.O."/>
            <person name="Tubio J.M."/>
            <person name="Vanzee J.P."/>
            <person name="Verjovski-Almeida S."/>
            <person name="Werner D."/>
            <person name="White O."/>
            <person name="Wyder S."/>
            <person name="Zeng Q."/>
            <person name="Zhao Q."/>
            <person name="Zhao Y."/>
            <person name="Hill C.A."/>
            <person name="Raikhel A.S."/>
            <person name="Soares M.B."/>
            <person name="Knudson D.L."/>
            <person name="Lee N.H."/>
            <person name="Galagan J."/>
            <person name="Salzberg S.L."/>
            <person name="Paulsen I.T."/>
            <person name="Dimopoulos G."/>
            <person name="Collins F.H."/>
            <person name="Birren B."/>
            <person name="Fraser-Liggett C.M."/>
            <person name="Severson D.W."/>
        </authorList>
    </citation>
    <scope>NUCLEOTIDE SEQUENCE [LARGE SCALE GENOMIC DNA]</scope>
    <source>
        <strain evidence="8">Liverpool</strain>
    </source>
</reference>